<evidence type="ECO:0000313" key="5">
    <source>
        <dbReference type="EMBL" id="OAE22397.1"/>
    </source>
</evidence>
<dbReference type="PANTHER" id="PTHR10472:SF5">
    <property type="entry name" value="D-AMINOACYL-TRNA DEACYLASE 1"/>
    <property type="match status" value="1"/>
</dbReference>
<dbReference type="SUPFAM" id="SSF69500">
    <property type="entry name" value="DTD-like"/>
    <property type="match status" value="1"/>
</dbReference>
<proteinExistence type="inferred from homology"/>
<comment type="similarity">
    <text evidence="1">Belongs to the DTD family.</text>
</comment>
<evidence type="ECO:0000256" key="4">
    <source>
        <dbReference type="ARBA" id="ARBA00048018"/>
    </source>
</evidence>
<dbReference type="EC" id="3.1.1.96" evidence="2"/>
<dbReference type="GO" id="GO:0051500">
    <property type="term" value="F:D-tyrosyl-tRNA(Tyr) deacylase activity"/>
    <property type="evidence" value="ECO:0007669"/>
    <property type="project" value="TreeGrafter"/>
</dbReference>
<keyword evidence="6" id="KW-1185">Reference proteome</keyword>
<evidence type="ECO:0000256" key="3">
    <source>
        <dbReference type="ARBA" id="ARBA00047676"/>
    </source>
</evidence>
<dbReference type="Proteomes" id="UP000077202">
    <property type="component" value="Unassembled WGS sequence"/>
</dbReference>
<dbReference type="AlphaFoldDB" id="A0A176VP16"/>
<evidence type="ECO:0000313" key="6">
    <source>
        <dbReference type="Proteomes" id="UP000077202"/>
    </source>
</evidence>
<protein>
    <recommendedName>
        <fullName evidence="2">D-aminoacyl-tRNA deacylase</fullName>
        <ecNumber evidence="2">3.1.1.96</ecNumber>
    </recommendedName>
</protein>
<name>A0A176VP16_MARPO</name>
<dbReference type="Gene3D" id="3.50.80.10">
    <property type="entry name" value="D-tyrosyl-tRNA(Tyr) deacylase"/>
    <property type="match status" value="1"/>
</dbReference>
<comment type="catalytic activity">
    <reaction evidence="4">
        <text>a D-aminoacyl-tRNA + H2O = a tRNA + a D-alpha-amino acid + H(+)</text>
        <dbReference type="Rhea" id="RHEA:13953"/>
        <dbReference type="Rhea" id="RHEA-COMP:10123"/>
        <dbReference type="Rhea" id="RHEA-COMP:10124"/>
        <dbReference type="ChEBI" id="CHEBI:15377"/>
        <dbReference type="ChEBI" id="CHEBI:15378"/>
        <dbReference type="ChEBI" id="CHEBI:59871"/>
        <dbReference type="ChEBI" id="CHEBI:78442"/>
        <dbReference type="ChEBI" id="CHEBI:79333"/>
        <dbReference type="EC" id="3.1.1.96"/>
    </reaction>
</comment>
<comment type="caution">
    <text evidence="5">The sequence shown here is derived from an EMBL/GenBank/DDBJ whole genome shotgun (WGS) entry which is preliminary data.</text>
</comment>
<evidence type="ECO:0000256" key="2">
    <source>
        <dbReference type="ARBA" id="ARBA00013056"/>
    </source>
</evidence>
<dbReference type="InterPro" id="IPR003732">
    <property type="entry name" value="Daa-tRNA_deacyls_DTD"/>
</dbReference>
<dbReference type="GO" id="GO:0005737">
    <property type="term" value="C:cytoplasm"/>
    <property type="evidence" value="ECO:0007669"/>
    <property type="project" value="InterPro"/>
</dbReference>
<organism evidence="5 6">
    <name type="scientific">Marchantia polymorpha subsp. ruderalis</name>
    <dbReference type="NCBI Taxonomy" id="1480154"/>
    <lineage>
        <taxon>Eukaryota</taxon>
        <taxon>Viridiplantae</taxon>
        <taxon>Streptophyta</taxon>
        <taxon>Embryophyta</taxon>
        <taxon>Marchantiophyta</taxon>
        <taxon>Marchantiopsida</taxon>
        <taxon>Marchantiidae</taxon>
        <taxon>Marchantiales</taxon>
        <taxon>Marchantiaceae</taxon>
        <taxon>Marchantia</taxon>
    </lineage>
</organism>
<dbReference type="InterPro" id="IPR023509">
    <property type="entry name" value="DTD-like_sf"/>
</dbReference>
<reference evidence="5" key="1">
    <citation type="submission" date="2016-03" db="EMBL/GenBank/DDBJ databases">
        <title>Mechanisms controlling the formation of the plant cell surface in tip-growing cells are functionally conserved among land plants.</title>
        <authorList>
            <person name="Honkanen S."/>
            <person name="Jones V.A."/>
            <person name="Morieri G."/>
            <person name="Champion C."/>
            <person name="Hetherington A.J."/>
            <person name="Kelly S."/>
            <person name="Saint-Marcoux D."/>
            <person name="Proust H."/>
            <person name="Prescott H."/>
            <person name="Dolan L."/>
        </authorList>
    </citation>
    <scope>NUCLEOTIDE SEQUENCE [LARGE SCALE GENOMIC DNA]</scope>
    <source>
        <tissue evidence="5">Whole gametophyte</tissue>
    </source>
</reference>
<accession>A0A176VP16</accession>
<dbReference type="Pfam" id="PF02580">
    <property type="entry name" value="Tyr_Deacylase"/>
    <property type="match status" value="1"/>
</dbReference>
<gene>
    <name evidence="5" type="ORF">AXG93_2318s1440</name>
</gene>
<comment type="catalytic activity">
    <reaction evidence="3">
        <text>glycyl-tRNA(Ala) + H2O = tRNA(Ala) + glycine + H(+)</text>
        <dbReference type="Rhea" id="RHEA:53744"/>
        <dbReference type="Rhea" id="RHEA-COMP:9657"/>
        <dbReference type="Rhea" id="RHEA-COMP:13640"/>
        <dbReference type="ChEBI" id="CHEBI:15377"/>
        <dbReference type="ChEBI" id="CHEBI:15378"/>
        <dbReference type="ChEBI" id="CHEBI:57305"/>
        <dbReference type="ChEBI" id="CHEBI:78442"/>
        <dbReference type="ChEBI" id="CHEBI:78522"/>
        <dbReference type="EC" id="3.1.1.96"/>
    </reaction>
</comment>
<evidence type="ECO:0000256" key="1">
    <source>
        <dbReference type="ARBA" id="ARBA00009673"/>
    </source>
</evidence>
<sequence length="104" mass="11565">MVSDDDDDWSASKVSLSAEVSSLRKAVGPSQVMQKGYEVLLVSQFTLYGQLKGNKLDFHVAMPPERAKPFYESFVARVAKAYEDDRVKDGVFGAMMQARLPSLM</sequence>
<dbReference type="EMBL" id="LVLJ01003211">
    <property type="protein sequence ID" value="OAE22397.1"/>
    <property type="molecule type" value="Genomic_DNA"/>
</dbReference>
<dbReference type="PANTHER" id="PTHR10472">
    <property type="entry name" value="D-TYROSYL-TRNA TYR DEACYLASE"/>
    <property type="match status" value="1"/>
</dbReference>